<gene>
    <name evidence="1" type="ORF">S-CBP3_0002</name>
</gene>
<dbReference type="KEGG" id="vg:22112346"/>
<dbReference type="Proteomes" id="UP000030044">
    <property type="component" value="Segment"/>
</dbReference>
<reference evidence="2" key="1">
    <citation type="submission" date="2012-12" db="EMBL/GenBank/DDBJ databases">
        <title>Genomics of marine cyanopodoviruses.</title>
        <authorList>
            <person name="Huang S."/>
            <person name="Chen F."/>
        </authorList>
    </citation>
    <scope>NUCLEOTIDE SEQUENCE [LARGE SCALE GENOMIC DNA]</scope>
</reference>
<protein>
    <submittedName>
        <fullName evidence="1">Uncharacterized protein</fullName>
    </submittedName>
</protein>
<organism evidence="1 2">
    <name type="scientific">Synechococcus phage S-CBP3</name>
    <dbReference type="NCBI Taxonomy" id="756276"/>
    <lineage>
        <taxon>Viruses</taxon>
        <taxon>Duplodnaviria</taxon>
        <taxon>Heunggongvirae</taxon>
        <taxon>Uroviricota</taxon>
        <taxon>Caudoviricetes</taxon>
        <taxon>Autographivirales</taxon>
        <taxon>Lirvirus</taxon>
        <taxon>Lirvirus SCBP3</taxon>
    </lineage>
</organism>
<keyword evidence="2" id="KW-1185">Reference proteome</keyword>
<sequence>MTEEQIKMLQFIIRQEIELAGIDGLYDHGAAAWTERMLEENWEEFRKSFEAQ</sequence>
<dbReference type="GeneID" id="22112346"/>
<reference evidence="1 2" key="2">
    <citation type="journal article" date="2015" name="PLoS ONE">
        <title>Comparative Genomic and Phylogenomic Analyses Reveal a Conserved Core Genome Shared by Estuarine and Oceanic Cyanopodoviruses.</title>
        <authorList>
            <person name="Huang S."/>
            <person name="Zhang S."/>
            <person name="Jiao N."/>
            <person name="Chen F."/>
        </authorList>
    </citation>
    <scope>NUCLEOTIDE SEQUENCE [LARGE SCALE GENOMIC DNA]</scope>
</reference>
<evidence type="ECO:0000313" key="2">
    <source>
        <dbReference type="Proteomes" id="UP000030044"/>
    </source>
</evidence>
<dbReference type="EMBL" id="KC310803">
    <property type="protein sequence ID" value="AGK86559.1"/>
    <property type="molecule type" value="Genomic_DNA"/>
</dbReference>
<name>A0A096VKH6_9CAUD</name>
<dbReference type="RefSeq" id="YP_009103490.1">
    <property type="nucleotide sequence ID" value="NC_025461.1"/>
</dbReference>
<evidence type="ECO:0000313" key="1">
    <source>
        <dbReference type="EMBL" id="AGK86559.1"/>
    </source>
</evidence>
<proteinExistence type="predicted"/>
<accession>A0A096VKH6</accession>